<evidence type="ECO:0008006" key="3">
    <source>
        <dbReference type="Google" id="ProtNLM"/>
    </source>
</evidence>
<keyword evidence="2" id="KW-1185">Reference proteome</keyword>
<sequence length="67" mass="7157">MFSSKRPRSRIAQSPLTGGRGLLLVKALADRWGCAPRPDGPGKTVWAEYTVNTLDTVARYGPSAAPS</sequence>
<accession>A0ABP5WFI4</accession>
<evidence type="ECO:0000313" key="1">
    <source>
        <dbReference type="EMBL" id="GAA2423739.1"/>
    </source>
</evidence>
<dbReference type="InterPro" id="IPR036890">
    <property type="entry name" value="HATPase_C_sf"/>
</dbReference>
<protein>
    <recommendedName>
        <fullName evidence="3">ATP-binding protein</fullName>
    </recommendedName>
</protein>
<gene>
    <name evidence="1" type="ORF">GCM10010421_07600</name>
</gene>
<comment type="caution">
    <text evidence="1">The sequence shown here is derived from an EMBL/GenBank/DDBJ whole genome shotgun (WGS) entry which is preliminary data.</text>
</comment>
<dbReference type="Proteomes" id="UP001500460">
    <property type="component" value="Unassembled WGS sequence"/>
</dbReference>
<proteinExistence type="predicted"/>
<dbReference type="CDD" id="cd16936">
    <property type="entry name" value="HATPase_RsbW-like"/>
    <property type="match status" value="1"/>
</dbReference>
<name>A0ABP5WFI4_9ACTN</name>
<reference evidence="2" key="1">
    <citation type="journal article" date="2019" name="Int. J. Syst. Evol. Microbiol.">
        <title>The Global Catalogue of Microorganisms (GCM) 10K type strain sequencing project: providing services to taxonomists for standard genome sequencing and annotation.</title>
        <authorList>
            <consortium name="The Broad Institute Genomics Platform"/>
            <consortium name="The Broad Institute Genome Sequencing Center for Infectious Disease"/>
            <person name="Wu L."/>
            <person name="Ma J."/>
        </authorList>
    </citation>
    <scope>NUCLEOTIDE SEQUENCE [LARGE SCALE GENOMIC DNA]</scope>
    <source>
        <strain evidence="2">JCM 6922</strain>
    </source>
</reference>
<organism evidence="1 2">
    <name type="scientific">Streptomyces glaucus</name>
    <dbReference type="NCBI Taxonomy" id="284029"/>
    <lineage>
        <taxon>Bacteria</taxon>
        <taxon>Bacillati</taxon>
        <taxon>Actinomycetota</taxon>
        <taxon>Actinomycetes</taxon>
        <taxon>Kitasatosporales</taxon>
        <taxon>Streptomycetaceae</taxon>
        <taxon>Streptomyces</taxon>
    </lineage>
</organism>
<dbReference type="Gene3D" id="3.30.565.10">
    <property type="entry name" value="Histidine kinase-like ATPase, C-terminal domain"/>
    <property type="match status" value="1"/>
</dbReference>
<evidence type="ECO:0000313" key="2">
    <source>
        <dbReference type="Proteomes" id="UP001500460"/>
    </source>
</evidence>
<dbReference type="EMBL" id="BAAATK010000003">
    <property type="protein sequence ID" value="GAA2423739.1"/>
    <property type="molecule type" value="Genomic_DNA"/>
</dbReference>